<dbReference type="Proteomes" id="UP000267251">
    <property type="component" value="Unassembled WGS sequence"/>
</dbReference>
<evidence type="ECO:0000313" key="3">
    <source>
        <dbReference type="Proteomes" id="UP000267251"/>
    </source>
</evidence>
<name>A0A4P9Y2G7_9FUNG</name>
<organism evidence="2 3">
    <name type="scientific">Piptocephalis cylindrospora</name>
    <dbReference type="NCBI Taxonomy" id="1907219"/>
    <lineage>
        <taxon>Eukaryota</taxon>
        <taxon>Fungi</taxon>
        <taxon>Fungi incertae sedis</taxon>
        <taxon>Zoopagomycota</taxon>
        <taxon>Zoopagomycotina</taxon>
        <taxon>Zoopagomycetes</taxon>
        <taxon>Zoopagales</taxon>
        <taxon>Piptocephalidaceae</taxon>
        <taxon>Piptocephalis</taxon>
    </lineage>
</organism>
<keyword evidence="3" id="KW-1185">Reference proteome</keyword>
<reference evidence="3" key="1">
    <citation type="journal article" date="2018" name="Nat. Microbiol.">
        <title>Leveraging single-cell genomics to expand the fungal tree of life.</title>
        <authorList>
            <person name="Ahrendt S.R."/>
            <person name="Quandt C.A."/>
            <person name="Ciobanu D."/>
            <person name="Clum A."/>
            <person name="Salamov A."/>
            <person name="Andreopoulos B."/>
            <person name="Cheng J.F."/>
            <person name="Woyke T."/>
            <person name="Pelin A."/>
            <person name="Henrissat B."/>
            <person name="Reynolds N.K."/>
            <person name="Benny G.L."/>
            <person name="Smith M.E."/>
            <person name="James T.Y."/>
            <person name="Grigoriev I.V."/>
        </authorList>
    </citation>
    <scope>NUCLEOTIDE SEQUENCE [LARGE SCALE GENOMIC DNA]</scope>
</reference>
<sequence length="239" mass="26578">MMSNVAAPLSAAMTLLVHLFVQEMNSGYHATADEVVHKMLGARGNFTLIQRTALKETANSLKVFNTVTHKEYLSGLLARDIDHTDHRPLEYHRFGDAVALVAASYVLPSTRKKSSHEGSPHEKALSNDLLDLAKESIAPIALPFFALQSSMVSAVRYLLKSSEMTEDDLIFLQVSLESIVSFISLAARNHWIQGEKLGRYEAQATFFTNYFPKLKNLVDNSSHYETDQALLDAVNKVIP</sequence>
<protein>
    <submittedName>
        <fullName evidence="2">Uncharacterized protein</fullName>
    </submittedName>
</protein>
<evidence type="ECO:0000256" key="1">
    <source>
        <dbReference type="SAM" id="SignalP"/>
    </source>
</evidence>
<feature type="signal peptide" evidence="1">
    <location>
        <begin position="1"/>
        <end position="27"/>
    </location>
</feature>
<feature type="chain" id="PRO_5020470190" evidence="1">
    <location>
        <begin position="28"/>
        <end position="239"/>
    </location>
</feature>
<evidence type="ECO:0000313" key="2">
    <source>
        <dbReference type="EMBL" id="RKP12762.1"/>
    </source>
</evidence>
<proteinExistence type="predicted"/>
<keyword evidence="1" id="KW-0732">Signal</keyword>
<dbReference type="AlphaFoldDB" id="A0A4P9Y2G7"/>
<dbReference type="EMBL" id="KZ988214">
    <property type="protein sequence ID" value="RKP12762.1"/>
    <property type="molecule type" value="Genomic_DNA"/>
</dbReference>
<accession>A0A4P9Y2G7</accession>
<gene>
    <name evidence="2" type="ORF">BJ684DRAFT_20716</name>
</gene>